<sequence length="73" mass="8247">MSDAQIFNDSELCELLEQSGKGFSPPCPLPNDDQNQDIPHFILYTHLQTARIVSDRKTTLLAVTHLPTRRNTP</sequence>
<evidence type="ECO:0000313" key="1">
    <source>
        <dbReference type="EMBL" id="KAH3701894.1"/>
    </source>
</evidence>
<reference evidence="1" key="2">
    <citation type="submission" date="2020-11" db="EMBL/GenBank/DDBJ databases">
        <authorList>
            <person name="McCartney M.A."/>
            <person name="Auch B."/>
            <person name="Kono T."/>
            <person name="Mallez S."/>
            <person name="Becker A."/>
            <person name="Gohl D.M."/>
            <person name="Silverstein K.A.T."/>
            <person name="Koren S."/>
            <person name="Bechman K.B."/>
            <person name="Herman A."/>
            <person name="Abrahante J.E."/>
            <person name="Garbe J."/>
        </authorList>
    </citation>
    <scope>NUCLEOTIDE SEQUENCE</scope>
    <source>
        <strain evidence="1">Duluth1</strain>
        <tissue evidence="1">Whole animal</tissue>
    </source>
</reference>
<protein>
    <submittedName>
        <fullName evidence="1">Uncharacterized protein</fullName>
    </submittedName>
</protein>
<dbReference type="EMBL" id="JAIWYP010000015">
    <property type="protein sequence ID" value="KAH3701894.1"/>
    <property type="molecule type" value="Genomic_DNA"/>
</dbReference>
<organism evidence="1 2">
    <name type="scientific">Dreissena polymorpha</name>
    <name type="common">Zebra mussel</name>
    <name type="synonym">Mytilus polymorpha</name>
    <dbReference type="NCBI Taxonomy" id="45954"/>
    <lineage>
        <taxon>Eukaryota</taxon>
        <taxon>Metazoa</taxon>
        <taxon>Spiralia</taxon>
        <taxon>Lophotrochozoa</taxon>
        <taxon>Mollusca</taxon>
        <taxon>Bivalvia</taxon>
        <taxon>Autobranchia</taxon>
        <taxon>Heteroconchia</taxon>
        <taxon>Euheterodonta</taxon>
        <taxon>Imparidentia</taxon>
        <taxon>Neoheterodontei</taxon>
        <taxon>Myida</taxon>
        <taxon>Dreissenoidea</taxon>
        <taxon>Dreissenidae</taxon>
        <taxon>Dreissena</taxon>
    </lineage>
</organism>
<dbReference type="Proteomes" id="UP000828390">
    <property type="component" value="Unassembled WGS sequence"/>
</dbReference>
<reference evidence="1" key="1">
    <citation type="journal article" date="2019" name="bioRxiv">
        <title>The Genome of the Zebra Mussel, Dreissena polymorpha: A Resource for Invasive Species Research.</title>
        <authorList>
            <person name="McCartney M.A."/>
            <person name="Auch B."/>
            <person name="Kono T."/>
            <person name="Mallez S."/>
            <person name="Zhang Y."/>
            <person name="Obille A."/>
            <person name="Becker A."/>
            <person name="Abrahante J.E."/>
            <person name="Garbe J."/>
            <person name="Badalamenti J.P."/>
            <person name="Herman A."/>
            <person name="Mangelson H."/>
            <person name="Liachko I."/>
            <person name="Sullivan S."/>
            <person name="Sone E.D."/>
            <person name="Koren S."/>
            <person name="Silverstein K.A.T."/>
            <person name="Beckman K.B."/>
            <person name="Gohl D.M."/>
        </authorList>
    </citation>
    <scope>NUCLEOTIDE SEQUENCE</scope>
    <source>
        <strain evidence="1">Duluth1</strain>
        <tissue evidence="1">Whole animal</tissue>
    </source>
</reference>
<comment type="caution">
    <text evidence="1">The sequence shown here is derived from an EMBL/GenBank/DDBJ whole genome shotgun (WGS) entry which is preliminary data.</text>
</comment>
<evidence type="ECO:0000313" key="2">
    <source>
        <dbReference type="Proteomes" id="UP000828390"/>
    </source>
</evidence>
<keyword evidence="2" id="KW-1185">Reference proteome</keyword>
<name>A0A9D3YJH7_DREPO</name>
<dbReference type="AlphaFoldDB" id="A0A9D3YJH7"/>
<gene>
    <name evidence="1" type="ORF">DPMN_076890</name>
</gene>
<accession>A0A9D3YJH7</accession>
<proteinExistence type="predicted"/>